<comment type="subcellular location">
    <subcellularLocation>
        <location evidence="1">Cell membrane</location>
        <topology evidence="1">Multi-pass membrane protein</topology>
    </subcellularLocation>
</comment>
<reference evidence="9 10" key="1">
    <citation type="submission" date="2017-08" db="EMBL/GenBank/DDBJ databases">
        <title>Halomonas binhaiensis sp. nov., isolated from saline alkaline soil.</title>
        <authorList>
            <person name="Wang D."/>
            <person name="Zhang G."/>
        </authorList>
    </citation>
    <scope>NUCLEOTIDE SEQUENCE [LARGE SCALE GENOMIC DNA]</scope>
    <source>
        <strain evidence="9 10">WN018</strain>
    </source>
</reference>
<evidence type="ECO:0000256" key="7">
    <source>
        <dbReference type="ARBA" id="ARBA00023136"/>
    </source>
</evidence>
<dbReference type="InterPro" id="IPR003211">
    <property type="entry name" value="AmiSUreI_transpt"/>
</dbReference>
<proteinExistence type="inferred from homology"/>
<feature type="transmembrane region" description="Helical" evidence="8">
    <location>
        <begin position="146"/>
        <end position="170"/>
    </location>
</feature>
<comment type="similarity">
    <text evidence="2">Belongs to the AmiS/UreI family.</text>
</comment>
<feature type="transmembrane region" description="Helical" evidence="8">
    <location>
        <begin position="6"/>
        <end position="23"/>
    </location>
</feature>
<accession>A0ABX4HF31</accession>
<dbReference type="Gene3D" id="1.25.40.600">
    <property type="match status" value="1"/>
</dbReference>
<keyword evidence="10" id="KW-1185">Reference proteome</keyword>
<evidence type="ECO:0000256" key="3">
    <source>
        <dbReference type="ARBA" id="ARBA00022448"/>
    </source>
</evidence>
<feature type="transmembrane region" description="Helical" evidence="8">
    <location>
        <begin position="30"/>
        <end position="50"/>
    </location>
</feature>
<sequence length="172" mass="18750">MMLGLTLLYVGAVLFVNGIWLLGKIGDREVSVINILVGALSFLVAVFLIFNDPGNSTAVSAGAFTFLFSFTYLWVGANQLLKVDGRGLGWFCLFVSITAAVVGINSVSSISWTFGFWNTINWFAWAVLWFGFFALLALAKNIKKSVAIYTLFCAIFTGWVPGVLILHGIMST</sequence>
<dbReference type="RefSeq" id="WP_095604164.1">
    <property type="nucleotide sequence ID" value="NZ_NSKA01000005.1"/>
</dbReference>
<evidence type="ECO:0000313" key="9">
    <source>
        <dbReference type="EMBL" id="PAU71058.1"/>
    </source>
</evidence>
<evidence type="ECO:0000256" key="8">
    <source>
        <dbReference type="SAM" id="Phobius"/>
    </source>
</evidence>
<keyword evidence="7 8" id="KW-0472">Membrane</keyword>
<evidence type="ECO:0000256" key="5">
    <source>
        <dbReference type="ARBA" id="ARBA00022692"/>
    </source>
</evidence>
<evidence type="ECO:0000256" key="1">
    <source>
        <dbReference type="ARBA" id="ARBA00004651"/>
    </source>
</evidence>
<organism evidence="9 10">
    <name type="scientific">Vreelandella alkaliphila</name>
    <dbReference type="NCBI Taxonomy" id="272774"/>
    <lineage>
        <taxon>Bacteria</taxon>
        <taxon>Pseudomonadati</taxon>
        <taxon>Pseudomonadota</taxon>
        <taxon>Gammaproteobacteria</taxon>
        <taxon>Oceanospirillales</taxon>
        <taxon>Halomonadaceae</taxon>
        <taxon>Vreelandella</taxon>
    </lineage>
</organism>
<keyword evidence="3" id="KW-0813">Transport</keyword>
<feature type="transmembrane region" description="Helical" evidence="8">
    <location>
        <begin position="56"/>
        <end position="75"/>
    </location>
</feature>
<name>A0ABX4HF31_9GAMM</name>
<keyword evidence="4" id="KW-1003">Cell membrane</keyword>
<comment type="caution">
    <text evidence="9">The sequence shown here is derived from an EMBL/GenBank/DDBJ whole genome shotgun (WGS) entry which is preliminary data.</text>
</comment>
<keyword evidence="5 8" id="KW-0812">Transmembrane</keyword>
<protein>
    <submittedName>
        <fullName evidence="9">Transporter</fullName>
    </submittedName>
</protein>
<dbReference type="Pfam" id="PF02293">
    <property type="entry name" value="AmiS_UreI"/>
    <property type="match status" value="1"/>
</dbReference>
<keyword evidence="6 8" id="KW-1133">Transmembrane helix</keyword>
<dbReference type="CDD" id="cd13747">
    <property type="entry name" value="UreI_AmiS_like_1"/>
    <property type="match status" value="1"/>
</dbReference>
<evidence type="ECO:0000256" key="2">
    <source>
        <dbReference type="ARBA" id="ARBA00010068"/>
    </source>
</evidence>
<dbReference type="EMBL" id="NSKA01000005">
    <property type="protein sequence ID" value="PAU71058.1"/>
    <property type="molecule type" value="Genomic_DNA"/>
</dbReference>
<feature type="transmembrane region" description="Helical" evidence="8">
    <location>
        <begin position="87"/>
        <end position="108"/>
    </location>
</feature>
<gene>
    <name evidence="9" type="ORF">CK497_13965</name>
</gene>
<dbReference type="InterPro" id="IPR038523">
    <property type="entry name" value="AmiSUreI_transpt_sf"/>
</dbReference>
<feature type="transmembrane region" description="Helical" evidence="8">
    <location>
        <begin position="120"/>
        <end position="139"/>
    </location>
</feature>
<dbReference type="Proteomes" id="UP000218675">
    <property type="component" value="Unassembled WGS sequence"/>
</dbReference>
<evidence type="ECO:0000256" key="6">
    <source>
        <dbReference type="ARBA" id="ARBA00022989"/>
    </source>
</evidence>
<evidence type="ECO:0000313" key="10">
    <source>
        <dbReference type="Proteomes" id="UP000218675"/>
    </source>
</evidence>
<evidence type="ECO:0000256" key="4">
    <source>
        <dbReference type="ARBA" id="ARBA00022475"/>
    </source>
</evidence>